<organism evidence="1">
    <name type="scientific">Haptolina ericina</name>
    <dbReference type="NCBI Taxonomy" id="156174"/>
    <lineage>
        <taxon>Eukaryota</taxon>
        <taxon>Haptista</taxon>
        <taxon>Haptophyta</taxon>
        <taxon>Prymnesiophyceae</taxon>
        <taxon>Prymnesiales</taxon>
        <taxon>Prymnesiaceae</taxon>
        <taxon>Haptolina</taxon>
    </lineage>
</organism>
<dbReference type="EMBL" id="HBHX01040858">
    <property type="protein sequence ID" value="CAE0121980.1"/>
    <property type="molecule type" value="Transcribed_RNA"/>
</dbReference>
<gene>
    <name evidence="1" type="ORF">HERI1096_LOCUS22672</name>
    <name evidence="2" type="ORF">HERI1096_LOCUS22681</name>
</gene>
<sequence length="240" mass="25893">MVFNITHVRSDGVKDVFQMPNSLIEFYADSADAKAALERAKKSNPKKRLELEAVPLGKAFALTQGVNGMSTAVPTRLLFSSTAVADEGDAGVPKPLRDGMRSAGPFPLFFVQQLASPGAMPFFLSREDLAATWLKSGRTQEALETAEVEVLDLRILAASAIQDEVGYFKKMLFIPPRSTVQLQKELATAQQQGVEVRENMLAAKAVVDAQKYRAAIATASHVENPDTPPALMSESSPVAS</sequence>
<protein>
    <submittedName>
        <fullName evidence="1">Uncharacterized protein</fullName>
    </submittedName>
</protein>
<evidence type="ECO:0000313" key="2">
    <source>
        <dbReference type="EMBL" id="CAE0121980.1"/>
    </source>
</evidence>
<accession>A0A6T9IJ11</accession>
<proteinExistence type="predicted"/>
<dbReference type="AlphaFoldDB" id="A0A6T9IJ11"/>
<reference evidence="1" key="1">
    <citation type="submission" date="2021-01" db="EMBL/GenBank/DDBJ databases">
        <authorList>
            <person name="Corre E."/>
            <person name="Pelletier E."/>
            <person name="Niang G."/>
            <person name="Scheremetjew M."/>
            <person name="Finn R."/>
            <person name="Kale V."/>
            <person name="Holt S."/>
            <person name="Cochrane G."/>
            <person name="Meng A."/>
            <person name="Brown T."/>
            <person name="Cohen L."/>
        </authorList>
    </citation>
    <scope>NUCLEOTIDE SEQUENCE</scope>
    <source>
        <strain evidence="1">CCMP281</strain>
    </source>
</reference>
<dbReference type="EMBL" id="HBHX01040847">
    <property type="protein sequence ID" value="CAE0121971.1"/>
    <property type="molecule type" value="Transcribed_RNA"/>
</dbReference>
<evidence type="ECO:0000313" key="1">
    <source>
        <dbReference type="EMBL" id="CAE0121971.1"/>
    </source>
</evidence>
<name>A0A6T9IJ11_9EUKA</name>